<reference evidence="3 4" key="1">
    <citation type="submission" date="2017-08" db="EMBL/GenBank/DDBJ databases">
        <title>Infants hospitalized years apart are colonized by the same room-sourced microbial strains.</title>
        <authorList>
            <person name="Brooks B."/>
            <person name="Olm M.R."/>
            <person name="Firek B.A."/>
            <person name="Baker R."/>
            <person name="Thomas B.C."/>
            <person name="Morowitz M.J."/>
            <person name="Banfield J.F."/>
        </authorList>
    </citation>
    <scope>NUCLEOTIDE SEQUENCE [LARGE SCALE GENOMIC DNA]</scope>
    <source>
        <strain evidence="3">S2_005_003_R2_47</strain>
    </source>
</reference>
<evidence type="ECO:0000256" key="1">
    <source>
        <dbReference type="SAM" id="MobiDB-lite"/>
    </source>
</evidence>
<evidence type="ECO:0000313" key="4">
    <source>
        <dbReference type="Proteomes" id="UP000248597"/>
    </source>
</evidence>
<dbReference type="EMBL" id="QFPJ01000023">
    <property type="protein sequence ID" value="PZQ21795.1"/>
    <property type="molecule type" value="Genomic_DNA"/>
</dbReference>
<sequence length="144" mass="15110">MDARVRTYDAASIASTHHRGAPITRACAANRRAPASHGRPALFLRWLVMLAVLLCSMHFADPASAHATTNDAAAHFFTDGDEPESGDPGPGLTHVAHHHCPVAPDVQALRLADAPDAATAPIFAAPALPLASRRIAPLLDPPLL</sequence>
<organism evidence="3 4">
    <name type="scientific">Sphingopyxis macrogoltabida</name>
    <name type="common">Sphingomonas macrogoltabidus</name>
    <dbReference type="NCBI Taxonomy" id="33050"/>
    <lineage>
        <taxon>Bacteria</taxon>
        <taxon>Pseudomonadati</taxon>
        <taxon>Pseudomonadota</taxon>
        <taxon>Alphaproteobacteria</taxon>
        <taxon>Sphingomonadales</taxon>
        <taxon>Sphingomonadaceae</taxon>
        <taxon>Sphingopyxis</taxon>
    </lineage>
</organism>
<comment type="caution">
    <text evidence="3">The sequence shown here is derived from an EMBL/GenBank/DDBJ whole genome shotgun (WGS) entry which is preliminary data.</text>
</comment>
<dbReference type="AlphaFoldDB" id="A0A2W5L558"/>
<keyword evidence="2" id="KW-0472">Membrane</keyword>
<proteinExistence type="predicted"/>
<gene>
    <name evidence="3" type="ORF">DI569_10755</name>
</gene>
<evidence type="ECO:0008006" key="5">
    <source>
        <dbReference type="Google" id="ProtNLM"/>
    </source>
</evidence>
<keyword evidence="2" id="KW-0812">Transmembrane</keyword>
<name>A0A2W5L558_SPHMC</name>
<evidence type="ECO:0000313" key="3">
    <source>
        <dbReference type="EMBL" id="PZQ21795.1"/>
    </source>
</evidence>
<accession>A0A2W5L558</accession>
<dbReference type="Proteomes" id="UP000248597">
    <property type="component" value="Unassembled WGS sequence"/>
</dbReference>
<protein>
    <recommendedName>
        <fullName evidence="5">DUF2946 domain-containing protein</fullName>
    </recommendedName>
</protein>
<feature type="region of interest" description="Disordered" evidence="1">
    <location>
        <begin position="76"/>
        <end position="95"/>
    </location>
</feature>
<keyword evidence="2" id="KW-1133">Transmembrane helix</keyword>
<evidence type="ECO:0000256" key="2">
    <source>
        <dbReference type="SAM" id="Phobius"/>
    </source>
</evidence>
<feature type="transmembrane region" description="Helical" evidence="2">
    <location>
        <begin position="42"/>
        <end position="60"/>
    </location>
</feature>